<reference evidence="1" key="1">
    <citation type="journal article" date="2020" name="Nature">
        <title>Giant virus diversity and host interactions through global metagenomics.</title>
        <authorList>
            <person name="Schulz F."/>
            <person name="Roux S."/>
            <person name="Paez-Espino D."/>
            <person name="Jungbluth S."/>
            <person name="Walsh D.A."/>
            <person name="Denef V.J."/>
            <person name="McMahon K.D."/>
            <person name="Konstantinidis K.T."/>
            <person name="Eloe-Fadrosh E.A."/>
            <person name="Kyrpides N.C."/>
            <person name="Woyke T."/>
        </authorList>
    </citation>
    <scope>NUCLEOTIDE SEQUENCE</scope>
    <source>
        <strain evidence="1">GVMAG-M-3300025138-11</strain>
    </source>
</reference>
<accession>A0A6C0IVS2</accession>
<dbReference type="EMBL" id="MN740276">
    <property type="protein sequence ID" value="QHT97404.1"/>
    <property type="molecule type" value="Genomic_DNA"/>
</dbReference>
<dbReference type="AlphaFoldDB" id="A0A6C0IVS2"/>
<evidence type="ECO:0000313" key="1">
    <source>
        <dbReference type="EMBL" id="QHT97404.1"/>
    </source>
</evidence>
<protein>
    <submittedName>
        <fullName evidence="1">Uncharacterized protein</fullName>
    </submittedName>
</protein>
<name>A0A6C0IVS2_9ZZZZ</name>
<organism evidence="1">
    <name type="scientific">viral metagenome</name>
    <dbReference type="NCBI Taxonomy" id="1070528"/>
    <lineage>
        <taxon>unclassified sequences</taxon>
        <taxon>metagenomes</taxon>
        <taxon>organismal metagenomes</taxon>
    </lineage>
</organism>
<sequence>MYSYIYDIKTNRYSSIFSKKGMSILKKYINQIGGTPCDLDNILKEVSIEKISGESKIIISEFNKYLKNFEKIIKYILFISEKSEEEFINYLELIPNQFNVFREEEDSEKYSFFFDVFKGISLTDIDKIGEREKSQLLPRLKINEIYNRRHIELNRQLEHEINDIYNNNDYDSRLINYLKKTEESDLETIKTDISEIIKNNFRENICFNIINKIKDGNFVTIICIHNKIEQPECSKISKRFKYSNFFDDIGCSITEKVDEKLSSTWLNIAIQNKINIITIECSGTLHHKVETLVTNLEEILICKYSLLVLSYCDSNGHINQYIPILKGVKEDVVSKYNKYQNYALNNPEIQLLDLYLSNQIYDNFEIIQNSFFQVSITKAINDIKSQVPKKITDYLNSQKFCNELSSLKRRLKLNIKELGKKSKFTKEKITKSFKDFLAYKALETFKDIVYITIKKIIKKIIIEDRYLWDIIDCPFKYLDNWENNHSKKLPDKLKCLNIKDLIFYFINNLSKLKEKYIKDIKVVNSDYDNLHLKVLGFNGTLNVLGGNYILSNGNRTSMTFDKSSDCKKQIINRYCNSFNKDSKFLNDESLILKINDLINGEKETDFFSLDDGDSINETFCSEVEKEYKKHSKFKLVNDENEDCNIDYELKFE</sequence>
<proteinExistence type="predicted"/>